<name>A0A3L6E5H3_MAIZE</name>
<evidence type="ECO:0000313" key="1">
    <source>
        <dbReference type="EMBL" id="PWZ15171.1"/>
    </source>
</evidence>
<sequence>MKKLTWTNKDLLHTDDGNNDRYVVKGGHKLDNRWVVPYNDTLLKTYQAHINVEWCNKLFCQIPLQIRNKRTRLQQSLFTKNKKW</sequence>
<comment type="caution">
    <text evidence="1">The sequence shown here is derived from an EMBL/GenBank/DDBJ whole genome shotgun (WGS) entry which is preliminary data.</text>
</comment>
<dbReference type="AlphaFoldDB" id="A0A3L6E5H3"/>
<dbReference type="Proteomes" id="UP000251960">
    <property type="component" value="Chromosome 7"/>
</dbReference>
<dbReference type="EMBL" id="NCVQ01000008">
    <property type="protein sequence ID" value="PWZ15171.1"/>
    <property type="molecule type" value="Genomic_DNA"/>
</dbReference>
<organism evidence="1 2">
    <name type="scientific">Zea mays</name>
    <name type="common">Maize</name>
    <dbReference type="NCBI Taxonomy" id="4577"/>
    <lineage>
        <taxon>Eukaryota</taxon>
        <taxon>Viridiplantae</taxon>
        <taxon>Streptophyta</taxon>
        <taxon>Embryophyta</taxon>
        <taxon>Tracheophyta</taxon>
        <taxon>Spermatophyta</taxon>
        <taxon>Magnoliopsida</taxon>
        <taxon>Liliopsida</taxon>
        <taxon>Poales</taxon>
        <taxon>Poaceae</taxon>
        <taxon>PACMAD clade</taxon>
        <taxon>Panicoideae</taxon>
        <taxon>Andropogonodae</taxon>
        <taxon>Andropogoneae</taxon>
        <taxon>Tripsacinae</taxon>
        <taxon>Zea</taxon>
    </lineage>
</organism>
<evidence type="ECO:0000313" key="2">
    <source>
        <dbReference type="Proteomes" id="UP000251960"/>
    </source>
</evidence>
<accession>A0A3L6E5H3</accession>
<reference evidence="1 2" key="1">
    <citation type="journal article" date="2018" name="Nat. Genet.">
        <title>Extensive intraspecific gene order and gene structural variations between Mo17 and other maize genomes.</title>
        <authorList>
            <person name="Sun S."/>
            <person name="Zhou Y."/>
            <person name="Chen J."/>
            <person name="Shi J."/>
            <person name="Zhao H."/>
            <person name="Zhao H."/>
            <person name="Song W."/>
            <person name="Zhang M."/>
            <person name="Cui Y."/>
            <person name="Dong X."/>
            <person name="Liu H."/>
            <person name="Ma X."/>
            <person name="Jiao Y."/>
            <person name="Wang B."/>
            <person name="Wei X."/>
            <person name="Stein J.C."/>
            <person name="Glaubitz J.C."/>
            <person name="Lu F."/>
            <person name="Yu G."/>
            <person name="Liang C."/>
            <person name="Fengler K."/>
            <person name="Li B."/>
            <person name="Rafalski A."/>
            <person name="Schnable P.S."/>
            <person name="Ware D.H."/>
            <person name="Buckler E.S."/>
            <person name="Lai J."/>
        </authorList>
    </citation>
    <scope>NUCLEOTIDE SEQUENCE [LARGE SCALE GENOMIC DNA]</scope>
    <source>
        <strain evidence="2">cv. Missouri 17</strain>
        <tissue evidence="1">Seedling</tissue>
    </source>
</reference>
<gene>
    <name evidence="1" type="ORF">Zm00014a_004141</name>
</gene>
<protein>
    <submittedName>
        <fullName evidence="1">Uncharacterized protein</fullName>
    </submittedName>
</protein>
<proteinExistence type="predicted"/>